<dbReference type="PANTHER" id="PTHR35400">
    <property type="entry name" value="SLR1083 PROTEIN"/>
    <property type="match status" value="1"/>
</dbReference>
<organism evidence="2 3">
    <name type="scientific">Actinoplanes cyaneus</name>
    <dbReference type="NCBI Taxonomy" id="52696"/>
    <lineage>
        <taxon>Bacteria</taxon>
        <taxon>Bacillati</taxon>
        <taxon>Actinomycetota</taxon>
        <taxon>Actinomycetes</taxon>
        <taxon>Micromonosporales</taxon>
        <taxon>Micromonosporaceae</taxon>
        <taxon>Actinoplanes</taxon>
    </lineage>
</organism>
<name>A0A919M5G3_9ACTN</name>
<dbReference type="EMBL" id="BOMH01000021">
    <property type="protein sequence ID" value="GID65198.1"/>
    <property type="molecule type" value="Genomic_DNA"/>
</dbReference>
<sequence>MTTCETFPMSMGMLNDHEGPWTEADWLALGETHHRIELIDGSLWVSPAPNVPHQAISTQLLFRLRDPARNAGLRALPTTNVRLKTGRIVIPDIVVDRGPRVVTIGEAEDVVLVCEITSPSNAATDRQQKKLFYSSAEIPWYLLVEPDFADYESVTLQLFRLDGDAYVEHATAKRGETLISDLPFPISISTEELLDF</sequence>
<comment type="caution">
    <text evidence="2">The sequence shown here is derived from an EMBL/GenBank/DDBJ whole genome shotgun (WGS) entry which is preliminary data.</text>
</comment>
<evidence type="ECO:0000313" key="3">
    <source>
        <dbReference type="Proteomes" id="UP000619479"/>
    </source>
</evidence>
<dbReference type="InterPro" id="IPR008538">
    <property type="entry name" value="Uma2"/>
</dbReference>
<dbReference type="Gene3D" id="3.90.1570.10">
    <property type="entry name" value="tt1808, chain A"/>
    <property type="match status" value="1"/>
</dbReference>
<evidence type="ECO:0000259" key="1">
    <source>
        <dbReference type="Pfam" id="PF05685"/>
    </source>
</evidence>
<dbReference type="SUPFAM" id="SSF52980">
    <property type="entry name" value="Restriction endonuclease-like"/>
    <property type="match status" value="1"/>
</dbReference>
<dbReference type="Proteomes" id="UP000619479">
    <property type="component" value="Unassembled WGS sequence"/>
</dbReference>
<dbReference type="CDD" id="cd06260">
    <property type="entry name" value="DUF820-like"/>
    <property type="match status" value="1"/>
</dbReference>
<protein>
    <recommendedName>
        <fullName evidence="1">Putative restriction endonuclease domain-containing protein</fullName>
    </recommendedName>
</protein>
<dbReference type="Pfam" id="PF05685">
    <property type="entry name" value="Uma2"/>
    <property type="match status" value="1"/>
</dbReference>
<dbReference type="AlphaFoldDB" id="A0A919M5G3"/>
<reference evidence="2" key="1">
    <citation type="submission" date="2021-01" db="EMBL/GenBank/DDBJ databases">
        <title>Whole genome shotgun sequence of Actinoplanes cyaneus NBRC 14990.</title>
        <authorList>
            <person name="Komaki H."/>
            <person name="Tamura T."/>
        </authorList>
    </citation>
    <scope>NUCLEOTIDE SEQUENCE</scope>
    <source>
        <strain evidence="2">NBRC 14990</strain>
    </source>
</reference>
<accession>A0A919M5G3</accession>
<proteinExistence type="predicted"/>
<gene>
    <name evidence="2" type="ORF">Acy02nite_30790</name>
</gene>
<evidence type="ECO:0000313" key="2">
    <source>
        <dbReference type="EMBL" id="GID65198.1"/>
    </source>
</evidence>
<feature type="domain" description="Putative restriction endonuclease" evidence="1">
    <location>
        <begin position="31"/>
        <end position="188"/>
    </location>
</feature>
<keyword evidence="3" id="KW-1185">Reference proteome</keyword>
<dbReference type="InterPro" id="IPR012296">
    <property type="entry name" value="Nuclease_put_TT1808"/>
</dbReference>
<dbReference type="InterPro" id="IPR011335">
    <property type="entry name" value="Restrct_endonuc-II-like"/>
</dbReference>
<dbReference type="PANTHER" id="PTHR35400:SF3">
    <property type="entry name" value="SLL1072 PROTEIN"/>
    <property type="match status" value="1"/>
</dbReference>